<proteinExistence type="predicted"/>
<dbReference type="Gene3D" id="3.10.580.10">
    <property type="entry name" value="CBS-domain"/>
    <property type="match status" value="1"/>
</dbReference>
<gene>
    <name evidence="4" type="primary">guaB_1</name>
    <name evidence="4" type="ORF">MM817_00320</name>
</gene>
<feature type="domain" description="CBS" evidence="3">
    <location>
        <begin position="8"/>
        <end position="66"/>
    </location>
</feature>
<name>A0A9X1V6A3_9BACL</name>
<dbReference type="Pfam" id="PF00571">
    <property type="entry name" value="CBS"/>
    <property type="match status" value="2"/>
</dbReference>
<comment type="caution">
    <text evidence="4">The sequence shown here is derived from an EMBL/GenBank/DDBJ whole genome shotgun (WGS) entry which is preliminary data.</text>
</comment>
<protein>
    <submittedName>
        <fullName evidence="4">Inosine-5'-monophosphate dehydrogenase</fullName>
        <ecNumber evidence="4">1.1.1.205</ecNumber>
    </submittedName>
</protein>
<sequence>MNTAQDFMIRDVISIDPNASIRELLLLFAKRNVSGVIVTSKDGKLKGMVTVGDVFRHLQPQVNHSIDAITFMTFYTAQNSLPERVQVMLEEPVTKIMTSRQLIFTTVDAPLEEIIEVFAGRRFKKLPVVNTENKVIGVISRGDLLRFIVMEMLTQ</sequence>
<dbReference type="SUPFAM" id="SSF54631">
    <property type="entry name" value="CBS-domain pair"/>
    <property type="match status" value="1"/>
</dbReference>
<feature type="domain" description="CBS" evidence="3">
    <location>
        <begin position="97"/>
        <end position="154"/>
    </location>
</feature>
<reference evidence="4" key="1">
    <citation type="submission" date="2022-03" db="EMBL/GenBank/DDBJ databases">
        <title>Draft Genome Sequence of Firmicute Strain S0AB, a Heterotrophic Iron/Sulfur-Oxidizing Extreme Acidophile.</title>
        <authorList>
            <person name="Vergara E."/>
            <person name="Pakostova E."/>
            <person name="Johnson D.B."/>
            <person name="Holmes D.S."/>
        </authorList>
    </citation>
    <scope>NUCLEOTIDE SEQUENCE</scope>
    <source>
        <strain evidence="4">S0AB</strain>
    </source>
</reference>
<dbReference type="PROSITE" id="PS51371">
    <property type="entry name" value="CBS"/>
    <property type="match status" value="2"/>
</dbReference>
<evidence type="ECO:0000256" key="2">
    <source>
        <dbReference type="PROSITE-ProRule" id="PRU00703"/>
    </source>
</evidence>
<keyword evidence="4" id="KW-0560">Oxidoreductase</keyword>
<evidence type="ECO:0000259" key="3">
    <source>
        <dbReference type="PROSITE" id="PS51371"/>
    </source>
</evidence>
<dbReference type="EC" id="1.1.1.205" evidence="4"/>
<dbReference type="EMBL" id="JALBUF010000001">
    <property type="protein sequence ID" value="MCI0182069.1"/>
    <property type="molecule type" value="Genomic_DNA"/>
</dbReference>
<dbReference type="InterPro" id="IPR051257">
    <property type="entry name" value="Diverse_CBS-Domain"/>
</dbReference>
<organism evidence="4 5">
    <name type="scientific">Sulfoacidibacillus ferrooxidans</name>
    <dbReference type="NCBI Taxonomy" id="2005001"/>
    <lineage>
        <taxon>Bacteria</taxon>
        <taxon>Bacillati</taxon>
        <taxon>Bacillota</taxon>
        <taxon>Bacilli</taxon>
        <taxon>Bacillales</taxon>
        <taxon>Alicyclobacillaceae</taxon>
        <taxon>Sulfoacidibacillus</taxon>
    </lineage>
</organism>
<dbReference type="PANTHER" id="PTHR43080">
    <property type="entry name" value="CBS DOMAIN-CONTAINING PROTEIN CBSX3, MITOCHONDRIAL"/>
    <property type="match status" value="1"/>
</dbReference>
<dbReference type="AlphaFoldDB" id="A0A9X1V6A3"/>
<dbReference type="PANTHER" id="PTHR43080:SF2">
    <property type="entry name" value="CBS DOMAIN-CONTAINING PROTEIN"/>
    <property type="match status" value="1"/>
</dbReference>
<keyword evidence="1 2" id="KW-0129">CBS domain</keyword>
<dbReference type="InterPro" id="IPR046342">
    <property type="entry name" value="CBS_dom_sf"/>
</dbReference>
<evidence type="ECO:0000313" key="5">
    <source>
        <dbReference type="Proteomes" id="UP001139263"/>
    </source>
</evidence>
<dbReference type="InterPro" id="IPR000644">
    <property type="entry name" value="CBS_dom"/>
</dbReference>
<dbReference type="GO" id="GO:0003938">
    <property type="term" value="F:IMP dehydrogenase activity"/>
    <property type="evidence" value="ECO:0007669"/>
    <property type="project" value="UniProtKB-EC"/>
</dbReference>
<accession>A0A9X1V6A3</accession>
<evidence type="ECO:0000256" key="1">
    <source>
        <dbReference type="ARBA" id="ARBA00023122"/>
    </source>
</evidence>
<dbReference type="SMART" id="SM00116">
    <property type="entry name" value="CBS"/>
    <property type="match status" value="2"/>
</dbReference>
<dbReference type="RefSeq" id="WP_241711688.1">
    <property type="nucleotide sequence ID" value="NZ_JALBUF010000001.1"/>
</dbReference>
<keyword evidence="5" id="KW-1185">Reference proteome</keyword>
<evidence type="ECO:0000313" key="4">
    <source>
        <dbReference type="EMBL" id="MCI0182069.1"/>
    </source>
</evidence>
<dbReference type="Proteomes" id="UP001139263">
    <property type="component" value="Unassembled WGS sequence"/>
</dbReference>